<dbReference type="Pfam" id="PF00589">
    <property type="entry name" value="Phage_integrase"/>
    <property type="match status" value="1"/>
</dbReference>
<keyword evidence="2" id="KW-0229">DNA integration</keyword>
<feature type="domain" description="Tyr recombinase" evidence="5">
    <location>
        <begin position="219"/>
        <end position="397"/>
    </location>
</feature>
<gene>
    <name evidence="6" type="ordered locus">ETAE_0799</name>
</gene>
<protein>
    <submittedName>
        <fullName evidence="6">Site specific integrase</fullName>
    </submittedName>
</protein>
<keyword evidence="7" id="KW-1185">Reference proteome</keyword>
<dbReference type="InterPro" id="IPR011010">
    <property type="entry name" value="DNA_brk_join_enz"/>
</dbReference>
<dbReference type="PANTHER" id="PTHR30629:SF2">
    <property type="entry name" value="PROPHAGE INTEGRASE INTS-RELATED"/>
    <property type="match status" value="1"/>
</dbReference>
<dbReference type="KEGG" id="etr:ETAE_0799"/>
<proteinExistence type="inferred from homology"/>
<dbReference type="CDD" id="cd00801">
    <property type="entry name" value="INT_P4_C"/>
    <property type="match status" value="1"/>
</dbReference>
<evidence type="ECO:0000256" key="3">
    <source>
        <dbReference type="ARBA" id="ARBA00023125"/>
    </source>
</evidence>
<dbReference type="Gene3D" id="3.30.160.390">
    <property type="entry name" value="Integrase, DNA-binding domain"/>
    <property type="match status" value="1"/>
</dbReference>
<dbReference type="PROSITE" id="PS51898">
    <property type="entry name" value="TYR_RECOMBINASE"/>
    <property type="match status" value="1"/>
</dbReference>
<dbReference type="InterPro" id="IPR025166">
    <property type="entry name" value="Integrase_DNA_bind_dom"/>
</dbReference>
<dbReference type="Pfam" id="PF13356">
    <property type="entry name" value="Arm-DNA-bind_3"/>
    <property type="match status" value="1"/>
</dbReference>
<keyword evidence="4" id="KW-0233">DNA recombination</keyword>
<dbReference type="Gene3D" id="1.10.150.130">
    <property type="match status" value="1"/>
</dbReference>
<evidence type="ECO:0000313" key="7">
    <source>
        <dbReference type="Proteomes" id="UP000002634"/>
    </source>
</evidence>
<keyword evidence="3" id="KW-0238">DNA-binding</keyword>
<dbReference type="GO" id="GO:0006310">
    <property type="term" value="P:DNA recombination"/>
    <property type="evidence" value="ECO:0007669"/>
    <property type="project" value="UniProtKB-KW"/>
</dbReference>
<evidence type="ECO:0000313" key="6">
    <source>
        <dbReference type="EMBL" id="ACY83644.1"/>
    </source>
</evidence>
<dbReference type="PANTHER" id="PTHR30629">
    <property type="entry name" value="PROPHAGE INTEGRASE"/>
    <property type="match status" value="1"/>
</dbReference>
<evidence type="ECO:0000256" key="1">
    <source>
        <dbReference type="ARBA" id="ARBA00008857"/>
    </source>
</evidence>
<comment type="similarity">
    <text evidence="1">Belongs to the 'phage' integrase family.</text>
</comment>
<dbReference type="InterPro" id="IPR038488">
    <property type="entry name" value="Integrase_DNA-bd_sf"/>
</dbReference>
<name>A0AAU8PKE2_EDWPI</name>
<sequence>MCIGLCICSCSVWIPIHMPLNDMQIRRAKPEAKAYTLGDGQGLSLLIEPNGSKSWRFRYRFAGKPKMISLGVYPTITLADARSRRDDARKLVAEGKNPSEVRKEQKIALQTESESAFEKIATEWHQMKSTKWSEGYASDIMEAFQNDIFPYVGTRPIGEIKPLELLNVLRKIEKRGALEKMRKVRQRCSEVFRYAIATGRAEFNPAADLSSALDVHQSNHFPFLKADEIPDFLRALDGYTGSKLVQIATKLLMITGVRTIELRAALWSEFDLDNAIWEIPAERMKMRRAHLVPLSTQALDLLNELKIMSGNYRYVFPGRNDPNKPMSEASINQVIKRIGYSGRVTGHGFRHTLSTILHEKGFSTAWVEMQLAHTDKNKIRGTYNHAQYLEDRRNMMQFYANYFIPLK</sequence>
<dbReference type="Pfam" id="PF22022">
    <property type="entry name" value="Phage_int_M"/>
    <property type="match status" value="1"/>
</dbReference>
<dbReference type="GO" id="GO:0015074">
    <property type="term" value="P:DNA integration"/>
    <property type="evidence" value="ECO:0007669"/>
    <property type="project" value="UniProtKB-KW"/>
</dbReference>
<dbReference type="Proteomes" id="UP000002634">
    <property type="component" value="Chromosome"/>
</dbReference>
<evidence type="ECO:0000256" key="4">
    <source>
        <dbReference type="ARBA" id="ARBA00023172"/>
    </source>
</evidence>
<dbReference type="InterPro" id="IPR013762">
    <property type="entry name" value="Integrase-like_cat_sf"/>
</dbReference>
<dbReference type="InterPro" id="IPR050808">
    <property type="entry name" value="Phage_Integrase"/>
</dbReference>
<reference evidence="6 7" key="1">
    <citation type="journal article" date="2009" name="PLoS ONE">
        <title>Genome sequence of the versatile fish pathogen Edwardsiella tarda provides insights into its adaptation to broad host ranges and intracellular niches.</title>
        <authorList>
            <person name="Wang Q."/>
            <person name="Yang M."/>
            <person name="Xiao J."/>
            <person name="Wu H."/>
            <person name="Wang X."/>
            <person name="Lv Y."/>
            <person name="Xu L."/>
            <person name="Zheng H."/>
            <person name="Wang S."/>
            <person name="Zhao G."/>
            <person name="Liu Q."/>
            <person name="Zhang Y."/>
        </authorList>
    </citation>
    <scope>NUCLEOTIDE SEQUENCE [LARGE SCALE GENOMIC DNA]</scope>
    <source>
        <strain evidence="7">EIB202 / CCTCC M208068</strain>
    </source>
</reference>
<evidence type="ECO:0000256" key="2">
    <source>
        <dbReference type="ARBA" id="ARBA00022908"/>
    </source>
</evidence>
<dbReference type="Gene3D" id="1.10.443.10">
    <property type="entry name" value="Intergrase catalytic core"/>
    <property type="match status" value="1"/>
</dbReference>
<dbReference type="EMBL" id="CP001135">
    <property type="protein sequence ID" value="ACY83644.1"/>
    <property type="molecule type" value="Genomic_DNA"/>
</dbReference>
<dbReference type="InterPro" id="IPR053876">
    <property type="entry name" value="Phage_int_M"/>
</dbReference>
<accession>A0AAU8PKE2</accession>
<dbReference type="AlphaFoldDB" id="A0AAU8PKE2"/>
<dbReference type="InterPro" id="IPR002104">
    <property type="entry name" value="Integrase_catalytic"/>
</dbReference>
<organism evidence="6 7">
    <name type="scientific">Edwardsiella piscicida</name>
    <dbReference type="NCBI Taxonomy" id="1263550"/>
    <lineage>
        <taxon>Bacteria</taxon>
        <taxon>Pseudomonadati</taxon>
        <taxon>Pseudomonadota</taxon>
        <taxon>Gammaproteobacteria</taxon>
        <taxon>Enterobacterales</taxon>
        <taxon>Hafniaceae</taxon>
        <taxon>Edwardsiella</taxon>
    </lineage>
</organism>
<dbReference type="GO" id="GO:0003677">
    <property type="term" value="F:DNA binding"/>
    <property type="evidence" value="ECO:0007669"/>
    <property type="project" value="UniProtKB-KW"/>
</dbReference>
<evidence type="ECO:0000259" key="5">
    <source>
        <dbReference type="PROSITE" id="PS51898"/>
    </source>
</evidence>
<dbReference type="InterPro" id="IPR010998">
    <property type="entry name" value="Integrase_recombinase_N"/>
</dbReference>
<dbReference type="SUPFAM" id="SSF56349">
    <property type="entry name" value="DNA breaking-rejoining enzymes"/>
    <property type="match status" value="1"/>
</dbReference>